<reference evidence="9 10" key="1">
    <citation type="journal article" date="2018" name="Genome Biol. Evol.">
        <title>Multiple Roots of Fruiting Body Formation in Amoebozoa.</title>
        <authorList>
            <person name="Hillmann F."/>
            <person name="Forbes G."/>
            <person name="Novohradska S."/>
            <person name="Ferling I."/>
            <person name="Riege K."/>
            <person name="Groth M."/>
            <person name="Westermann M."/>
            <person name="Marz M."/>
            <person name="Spaller T."/>
            <person name="Winckler T."/>
            <person name="Schaap P."/>
            <person name="Glockner G."/>
        </authorList>
    </citation>
    <scope>NUCLEOTIDE SEQUENCE [LARGE SCALE GENOMIC DNA]</scope>
    <source>
        <strain evidence="9 10">Jena</strain>
    </source>
</reference>
<feature type="domain" description="Pyruvate carboxyltransferase" evidence="8">
    <location>
        <begin position="28"/>
        <end position="273"/>
    </location>
</feature>
<dbReference type="UniPathway" id="UPA00896">
    <property type="reaction ID" value="UER00863"/>
</dbReference>
<dbReference type="InterPro" id="IPR000891">
    <property type="entry name" value="PYR_CT"/>
</dbReference>
<keyword evidence="10" id="KW-1185">Reference proteome</keyword>
<evidence type="ECO:0000256" key="6">
    <source>
        <dbReference type="ARBA" id="ARBA00049877"/>
    </source>
</evidence>
<dbReference type="EMBL" id="MDYQ01000257">
    <property type="protein sequence ID" value="PRP77555.1"/>
    <property type="molecule type" value="Genomic_DNA"/>
</dbReference>
<dbReference type="PROSITE" id="PS50991">
    <property type="entry name" value="PYR_CT"/>
    <property type="match status" value="1"/>
</dbReference>
<evidence type="ECO:0000256" key="1">
    <source>
        <dbReference type="ARBA" id="ARBA00005143"/>
    </source>
</evidence>
<dbReference type="PROSITE" id="PS01062">
    <property type="entry name" value="HMG_COA_LYASE"/>
    <property type="match status" value="1"/>
</dbReference>
<dbReference type="Proteomes" id="UP000241769">
    <property type="component" value="Unassembled WGS sequence"/>
</dbReference>
<keyword evidence="4" id="KW-0479">Metal-binding</keyword>
<dbReference type="GO" id="GO:0046872">
    <property type="term" value="F:metal ion binding"/>
    <property type="evidence" value="ECO:0007669"/>
    <property type="project" value="UniProtKB-KW"/>
</dbReference>
<dbReference type="PANTHER" id="PTHR42738:SF7">
    <property type="entry name" value="HYDROXYMETHYLGLUTARYL-COA LYASE"/>
    <property type="match status" value="1"/>
</dbReference>
<sequence>ILKRNFSPPDIGARYNRARFIGSLPEFVKIVEVGPRDGLQNEKQIISTEDKVKFIDMLSETGLQAIEATAFVSPTWIPQMADSKQVFTSINKKLGTHYPVLVPNIKAASNTFNKKNINATIEESLARYQEKQRKSPESKSEGESHIEEKNKRIPLSKVVEVAKSLYNMGCYEISLGDTIGVGNAGKTLELMNAIRMEVPLSCIAVHFHDTYGQAMTNILTALQMGVSVVDSSVAGLGGCPYAKGASGNVATEEVCYLLNGLGIRTNIDLPKLIEAGTFISSVLGRQTGSKVSYAVQLKGGSLPPTYIQEPIDRDVLNLRP</sequence>
<evidence type="ECO:0000256" key="4">
    <source>
        <dbReference type="ARBA" id="ARBA00022723"/>
    </source>
</evidence>
<dbReference type="InParanoid" id="A0A2P6N0S9"/>
<feature type="non-terminal residue" evidence="9">
    <location>
        <position position="1"/>
    </location>
</feature>
<comment type="pathway">
    <text evidence="1">Metabolic intermediate metabolism; (S)-3-hydroxy-3-methylglutaryl-CoA degradation; acetoacetate from (S)-3-hydroxy-3-methylglutaryl-CoA: step 1/1.</text>
</comment>
<dbReference type="GO" id="GO:0004419">
    <property type="term" value="F:hydroxymethylglutaryl-CoA lyase activity"/>
    <property type="evidence" value="ECO:0007669"/>
    <property type="project" value="UniProtKB-EC"/>
</dbReference>
<dbReference type="InterPro" id="IPR013785">
    <property type="entry name" value="Aldolase_TIM"/>
</dbReference>
<name>A0A2P6N0S9_9EUKA</name>
<comment type="catalytic activity">
    <reaction evidence="6">
        <text>(3S)-3-hydroxy-3-methylglutaryl-CoA = acetoacetate + acetyl-CoA</text>
        <dbReference type="Rhea" id="RHEA:24404"/>
        <dbReference type="ChEBI" id="CHEBI:13705"/>
        <dbReference type="ChEBI" id="CHEBI:43074"/>
        <dbReference type="ChEBI" id="CHEBI:57288"/>
        <dbReference type="EC" id="4.1.3.4"/>
    </reaction>
</comment>
<proteinExistence type="inferred from homology"/>
<dbReference type="CDD" id="cd07938">
    <property type="entry name" value="DRE_TIM_HMGL"/>
    <property type="match status" value="1"/>
</dbReference>
<evidence type="ECO:0000256" key="5">
    <source>
        <dbReference type="ARBA" id="ARBA00023239"/>
    </source>
</evidence>
<dbReference type="OrthoDB" id="1905920at2759"/>
<gene>
    <name evidence="9" type="ORF">PROFUN_00416</name>
</gene>
<evidence type="ECO:0000313" key="9">
    <source>
        <dbReference type="EMBL" id="PRP77555.1"/>
    </source>
</evidence>
<dbReference type="PANTHER" id="PTHR42738">
    <property type="entry name" value="HYDROXYMETHYLGLUTARYL-COA LYASE"/>
    <property type="match status" value="1"/>
</dbReference>
<dbReference type="FunCoup" id="A0A2P6N0S9">
    <property type="interactions" value="448"/>
</dbReference>
<evidence type="ECO:0000259" key="8">
    <source>
        <dbReference type="PROSITE" id="PS50991"/>
    </source>
</evidence>
<comment type="caution">
    <text evidence="9">The sequence shown here is derived from an EMBL/GenBank/DDBJ whole genome shotgun (WGS) entry which is preliminary data.</text>
</comment>
<evidence type="ECO:0000313" key="10">
    <source>
        <dbReference type="Proteomes" id="UP000241769"/>
    </source>
</evidence>
<dbReference type="Gene3D" id="3.20.20.70">
    <property type="entry name" value="Aldolase class I"/>
    <property type="match status" value="1"/>
</dbReference>
<protein>
    <recommendedName>
        <fullName evidence="3">hydroxymethylglutaryl-CoA lyase</fullName>
        <ecNumber evidence="3">4.1.3.4</ecNumber>
    </recommendedName>
</protein>
<dbReference type="NCBIfam" id="NF004283">
    <property type="entry name" value="PRK05692.1"/>
    <property type="match status" value="1"/>
</dbReference>
<dbReference type="EC" id="4.1.3.4" evidence="3"/>
<organism evidence="9 10">
    <name type="scientific">Planoprotostelium fungivorum</name>
    <dbReference type="NCBI Taxonomy" id="1890364"/>
    <lineage>
        <taxon>Eukaryota</taxon>
        <taxon>Amoebozoa</taxon>
        <taxon>Evosea</taxon>
        <taxon>Variosea</taxon>
        <taxon>Cavosteliida</taxon>
        <taxon>Cavosteliaceae</taxon>
        <taxon>Planoprotostelium</taxon>
    </lineage>
</organism>
<dbReference type="SUPFAM" id="SSF51569">
    <property type="entry name" value="Aldolase"/>
    <property type="match status" value="1"/>
</dbReference>
<dbReference type="InterPro" id="IPR000138">
    <property type="entry name" value="HMG_CoA_lyase_AS"/>
</dbReference>
<feature type="region of interest" description="Disordered" evidence="7">
    <location>
        <begin position="127"/>
        <end position="149"/>
    </location>
</feature>
<evidence type="ECO:0000256" key="2">
    <source>
        <dbReference type="ARBA" id="ARBA00009405"/>
    </source>
</evidence>
<dbReference type="AlphaFoldDB" id="A0A2P6N0S9"/>
<dbReference type="InterPro" id="IPR043594">
    <property type="entry name" value="HMGL"/>
</dbReference>
<accession>A0A2P6N0S9</accession>
<dbReference type="GO" id="GO:0006552">
    <property type="term" value="P:L-leucine catabolic process"/>
    <property type="evidence" value="ECO:0007669"/>
    <property type="project" value="TreeGrafter"/>
</dbReference>
<dbReference type="STRING" id="1890364.A0A2P6N0S9"/>
<keyword evidence="5" id="KW-0456">Lyase</keyword>
<evidence type="ECO:0000256" key="7">
    <source>
        <dbReference type="SAM" id="MobiDB-lite"/>
    </source>
</evidence>
<comment type="similarity">
    <text evidence="2">Belongs to the HMG-CoA lyase family.</text>
</comment>
<dbReference type="GO" id="GO:0046951">
    <property type="term" value="P:ketone body biosynthetic process"/>
    <property type="evidence" value="ECO:0007669"/>
    <property type="project" value="TreeGrafter"/>
</dbReference>
<evidence type="ECO:0000256" key="3">
    <source>
        <dbReference type="ARBA" id="ARBA00012910"/>
    </source>
</evidence>
<dbReference type="Pfam" id="PF00682">
    <property type="entry name" value="HMGL-like"/>
    <property type="match status" value="2"/>
</dbReference>